<dbReference type="AlphaFoldDB" id="A0A369Q1K1"/>
<reference evidence="1 2" key="1">
    <citation type="submission" date="2018-07" db="EMBL/GenBank/DDBJ databases">
        <title>Pedobacter sp. nov., isolated from soil.</title>
        <authorList>
            <person name="Zhou L.Y."/>
            <person name="Du Z.J."/>
        </authorList>
    </citation>
    <scope>NUCLEOTIDE SEQUENCE [LARGE SCALE GENOMIC DNA]</scope>
    <source>
        <strain evidence="1 2">JDX94</strain>
    </source>
</reference>
<evidence type="ECO:0000313" key="1">
    <source>
        <dbReference type="EMBL" id="RDC58350.1"/>
    </source>
</evidence>
<dbReference type="Proteomes" id="UP000253961">
    <property type="component" value="Unassembled WGS sequence"/>
</dbReference>
<keyword evidence="2" id="KW-1185">Reference proteome</keyword>
<organism evidence="1 2">
    <name type="scientific">Pedobacter chinensis</name>
    <dbReference type="NCBI Taxonomy" id="2282421"/>
    <lineage>
        <taxon>Bacteria</taxon>
        <taxon>Pseudomonadati</taxon>
        <taxon>Bacteroidota</taxon>
        <taxon>Sphingobacteriia</taxon>
        <taxon>Sphingobacteriales</taxon>
        <taxon>Sphingobacteriaceae</taxon>
        <taxon>Pedobacter</taxon>
    </lineage>
</organism>
<accession>A0A369Q1K1</accession>
<gene>
    <name evidence="1" type="ORF">DU508_05300</name>
</gene>
<dbReference type="OrthoDB" id="3333873at2"/>
<dbReference type="InterPro" id="IPR006626">
    <property type="entry name" value="PbH1"/>
</dbReference>
<dbReference type="SMART" id="SM00710">
    <property type="entry name" value="PbH1"/>
    <property type="match status" value="6"/>
</dbReference>
<protein>
    <submittedName>
        <fullName evidence="1">Uncharacterized protein</fullName>
    </submittedName>
</protein>
<dbReference type="Gene3D" id="2.160.20.10">
    <property type="entry name" value="Single-stranded right-handed beta-helix, Pectin lyase-like"/>
    <property type="match status" value="1"/>
</dbReference>
<dbReference type="RefSeq" id="WP_115401759.1">
    <property type="nucleotide sequence ID" value="NZ_QPKV01000002.1"/>
</dbReference>
<dbReference type="InterPro" id="IPR012334">
    <property type="entry name" value="Pectin_lyas_fold"/>
</dbReference>
<proteinExistence type="predicted"/>
<sequence>MIEPNFNILKEREMIKAPLLLCFLLISLMTSAEWKMKNPMVIHKFYIDSHNGNDSQSGTTIKEAWKTLDKVNAQVFKPGDRILFKRGSKWQGQLMPKGSGTKENPIVFSTYGKGALPVIAANGMVTDAVLLKNISNVAVEFLDISNHNPAVKEQKTGPTGLRILAEDTGTISNIRISNLYIHDINGDNKKGSKEGNGIFWDCQGPKLSNIENLLIENCKLERVDRNGIRGNGTFSFRDNWFPNKNLIIRGCTLEDIGGDGIVIKAFDGSLVEYNKLFHIRTRARDNAVGIWPHSSDKTIIQFNEVAYTQNRDRSNDGQSFDIDGNCNNTIIQNNYSHDNEGGFMLIISDAINSKSMMTKNNIVRNNLSINDGNNRKRIFNFALATDSTLISDNVFYNNTMDSVKIEFVDIEYGGPKNVVFAHNVIRFINTSTAVFSKNQKQYAQLFWKENAFEGNITGKEKLSNVTEGHVSIKDKDFKKYPWSLLKKLKLIDNKKS</sequence>
<dbReference type="InterPro" id="IPR011050">
    <property type="entry name" value="Pectin_lyase_fold/virulence"/>
</dbReference>
<dbReference type="EMBL" id="QPKV01000002">
    <property type="protein sequence ID" value="RDC58350.1"/>
    <property type="molecule type" value="Genomic_DNA"/>
</dbReference>
<name>A0A369Q1K1_9SPHI</name>
<evidence type="ECO:0000313" key="2">
    <source>
        <dbReference type="Proteomes" id="UP000253961"/>
    </source>
</evidence>
<dbReference type="SUPFAM" id="SSF51126">
    <property type="entry name" value="Pectin lyase-like"/>
    <property type="match status" value="1"/>
</dbReference>
<comment type="caution">
    <text evidence="1">The sequence shown here is derived from an EMBL/GenBank/DDBJ whole genome shotgun (WGS) entry which is preliminary data.</text>
</comment>